<evidence type="ECO:0000256" key="1">
    <source>
        <dbReference type="SAM" id="MobiDB-lite"/>
    </source>
</evidence>
<organism evidence="3 4">
    <name type="scientific">Nakaseomyces bracarensis</name>
    <dbReference type="NCBI Taxonomy" id="273131"/>
    <lineage>
        <taxon>Eukaryota</taxon>
        <taxon>Fungi</taxon>
        <taxon>Dikarya</taxon>
        <taxon>Ascomycota</taxon>
        <taxon>Saccharomycotina</taxon>
        <taxon>Saccharomycetes</taxon>
        <taxon>Saccharomycetales</taxon>
        <taxon>Saccharomycetaceae</taxon>
        <taxon>Nakaseomyces</taxon>
    </lineage>
</organism>
<keyword evidence="4" id="KW-1185">Reference proteome</keyword>
<dbReference type="Gene3D" id="1.25.10.10">
    <property type="entry name" value="Leucine-rich Repeat Variant"/>
    <property type="match status" value="1"/>
</dbReference>
<dbReference type="InterPro" id="IPR016024">
    <property type="entry name" value="ARM-type_fold"/>
</dbReference>
<sequence>MSSVRRSARLKSRPSEHADGENDSIKNVPSKYIESDDSSEAESEEESEDDEYREETRRGGAKRARSRNTKSKQLAKRSKTNTKKKNKNSASISNLKADQEQYLELTKDFEPTEIFDILSTAEDVSIDDLLREYLETYRSNRDEFMQTFINLILNCCGAMTHVEKHDIHSNESSGDTILEVQLAFQRQKLHEFHLIMSKDYKKKARFQPLYNNFVEFMYKFCEIAEDVQLLFIESFYNDNNDDSEYPLSPLVTDLLTWLSAFSVSKIRCFRYVSTLVLYLFEDYLTKYSVDLERDYLAKLTKQLTTEEKKKRPNKTTISKLANSIEEIRGNKIQTEIIIDNLAKLTFIHRFKDVDDSIRGISIEHLTTWIKNYPEKFLKVTYLKYYGWLLSDDSSLVRSQVLRSLPSIISRPKGKSTENIAMRQFYDRFKQVLLDISLKDVDVEIRLLAVNVLVEISSLGYLDNLEILTISSLIFDDKDVKISSHSKSSRFLSSVAKFLANIIKEKVKDTTQNQSIPDMIADVPGESFLKIGYFMRLLSNSLSFYLREKENVTNSEKVHTLFQAAEFLFPYFGSNLSNICKLLIIDHDSNDVLSNLDIFEEEQNTSHDKDDYSNLSKLPLLPNDRNNTILYVTVLNGLCQGGHSSKNSNKSTISKSVLPYLYKLIITLPLQSIDILGPILRMLEIFNYEEWIESGCENDLKKIVEIVGKTFKENPLSNSVNDLAYESYGLAIEKMVQFQSTTIDEYWENTMSLIKMEMSKFLDEYLGTTSQLDAASFNDTALSLYENYVNKITLLGKSYPLNIESDLVEKFLTLFVSRVTKYSEDFTNEFIKSIDLKILGLFTSWHINNWTNIISDQNTDINENQVPEQTLNCIVHTIFVVGNLLTSLESEFPNNDDMANTMYFKWSISNTYIDIILSLKMFELNIPVDKVNWRRAITNHLPIALNESLNNVLLEVFLFLESLYANSYELRLERLDDENVNFNDTTGIEPFENNEKQLLLYTIKLKALMKLDLLNSKLVTRIGLNKELIGPLFIKVIDNTIFENQEVISEHKHVKESASNNNEVLEYNHQDGGQENVTESNGFPEMIEQSSEI</sequence>
<dbReference type="PROSITE" id="PS51425">
    <property type="entry name" value="SCD"/>
    <property type="match status" value="1"/>
</dbReference>
<dbReference type="InterPro" id="IPR011989">
    <property type="entry name" value="ARM-like"/>
</dbReference>
<gene>
    <name evidence="3" type="ORF">RNJ44_03515</name>
</gene>
<dbReference type="SUPFAM" id="SSF48371">
    <property type="entry name" value="ARM repeat"/>
    <property type="match status" value="1"/>
</dbReference>
<dbReference type="InterPro" id="IPR039662">
    <property type="entry name" value="Cohesin_Scc3/SA"/>
</dbReference>
<dbReference type="InterPro" id="IPR020839">
    <property type="entry name" value="SCD"/>
</dbReference>
<feature type="region of interest" description="Disordered" evidence="1">
    <location>
        <begin position="1"/>
        <end position="95"/>
    </location>
</feature>
<dbReference type="Pfam" id="PF21767">
    <property type="entry name" value="SCC3_C"/>
    <property type="match status" value="1"/>
</dbReference>
<feature type="region of interest" description="Disordered" evidence="1">
    <location>
        <begin position="1070"/>
        <end position="1092"/>
    </location>
</feature>
<feature type="domain" description="SCD" evidence="2">
    <location>
        <begin position="346"/>
        <end position="435"/>
    </location>
</feature>
<name>A0ABR4NX29_9SACH</name>
<feature type="compositionally biased region" description="Basic residues" evidence="1">
    <location>
        <begin position="59"/>
        <end position="87"/>
    </location>
</feature>
<dbReference type="EMBL" id="JBEVYD010000004">
    <property type="protein sequence ID" value="KAL3233475.1"/>
    <property type="molecule type" value="Genomic_DNA"/>
</dbReference>
<dbReference type="PANTHER" id="PTHR11199:SF0">
    <property type="entry name" value="LD34181P-RELATED"/>
    <property type="match status" value="1"/>
</dbReference>
<feature type="compositionally biased region" description="Acidic residues" evidence="1">
    <location>
        <begin position="35"/>
        <end position="53"/>
    </location>
</feature>
<evidence type="ECO:0000259" key="2">
    <source>
        <dbReference type="PROSITE" id="PS51425"/>
    </source>
</evidence>
<dbReference type="PANTHER" id="PTHR11199">
    <property type="entry name" value="STROMAL ANTIGEN"/>
    <property type="match status" value="1"/>
</dbReference>
<feature type="compositionally biased region" description="Basic and acidic residues" evidence="1">
    <location>
        <begin position="13"/>
        <end position="24"/>
    </location>
</feature>
<accession>A0ABR4NX29</accession>
<dbReference type="InterPro" id="IPR048610">
    <property type="entry name" value="SCC3_C"/>
</dbReference>
<feature type="compositionally biased region" description="Polar residues" evidence="1">
    <location>
        <begin position="1070"/>
        <end position="1080"/>
    </location>
</feature>
<reference evidence="3 4" key="1">
    <citation type="submission" date="2024-05" db="EMBL/GenBank/DDBJ databases">
        <title>Long read based assembly of the Candida bracarensis genome reveals expanded adhesin content.</title>
        <authorList>
            <person name="Marcet-Houben M."/>
            <person name="Ksiezopolska E."/>
            <person name="Gabaldon T."/>
        </authorList>
    </citation>
    <scope>NUCLEOTIDE SEQUENCE [LARGE SCALE GENOMIC DNA]</scope>
    <source>
        <strain evidence="3 4">CBM6</strain>
    </source>
</reference>
<dbReference type="Pfam" id="PF21581">
    <property type="entry name" value="SCD"/>
    <property type="match status" value="1"/>
</dbReference>
<proteinExistence type="predicted"/>
<dbReference type="Proteomes" id="UP001623330">
    <property type="component" value="Unassembled WGS sequence"/>
</dbReference>
<dbReference type="InterPro" id="IPR013721">
    <property type="entry name" value="STAG"/>
</dbReference>
<comment type="caution">
    <text evidence="3">The sequence shown here is derived from an EMBL/GenBank/DDBJ whole genome shotgun (WGS) entry which is preliminary data.</text>
</comment>
<protein>
    <submittedName>
        <fullName evidence="3">Cohesin subunit SCC3</fullName>
    </submittedName>
</protein>
<feature type="compositionally biased region" description="Basic residues" evidence="1">
    <location>
        <begin position="1"/>
        <end position="12"/>
    </location>
</feature>
<evidence type="ECO:0000313" key="3">
    <source>
        <dbReference type="EMBL" id="KAL3233475.1"/>
    </source>
</evidence>
<evidence type="ECO:0000313" key="4">
    <source>
        <dbReference type="Proteomes" id="UP001623330"/>
    </source>
</evidence>
<dbReference type="Pfam" id="PF08514">
    <property type="entry name" value="STAG"/>
    <property type="match status" value="1"/>
</dbReference>